<gene>
    <name evidence="1" type="ORF">GLOINDRAFT_10795</name>
</gene>
<dbReference type="HOGENOM" id="CLU_3143783_0_0_1"/>
<evidence type="ECO:0000313" key="1">
    <source>
        <dbReference type="EMBL" id="ERZ98182.1"/>
    </source>
</evidence>
<dbReference type="EMBL" id="KI298974">
    <property type="protein sequence ID" value="ERZ98182.1"/>
    <property type="molecule type" value="Genomic_DNA"/>
</dbReference>
<protein>
    <submittedName>
        <fullName evidence="1">Uncharacterized protein</fullName>
    </submittedName>
</protein>
<organism evidence="1">
    <name type="scientific">Rhizophagus irregularis (strain DAOM 181602 / DAOM 197198 / MUCL 43194)</name>
    <name type="common">Arbuscular mycorrhizal fungus</name>
    <name type="synonym">Glomus intraradices</name>
    <dbReference type="NCBI Taxonomy" id="747089"/>
    <lineage>
        <taxon>Eukaryota</taxon>
        <taxon>Fungi</taxon>
        <taxon>Fungi incertae sedis</taxon>
        <taxon>Mucoromycota</taxon>
        <taxon>Glomeromycotina</taxon>
        <taxon>Glomeromycetes</taxon>
        <taxon>Glomerales</taxon>
        <taxon>Glomeraceae</taxon>
        <taxon>Rhizophagus</taxon>
    </lineage>
</organism>
<name>U9SVV8_RHIID</name>
<proteinExistence type="predicted"/>
<accession>U9SVV8</accession>
<reference evidence="1" key="1">
    <citation type="submission" date="2013-07" db="EMBL/GenBank/DDBJ databases">
        <title>The genome of an arbuscular mycorrhizal fungus provides insights into the evolution of the oldest plant symbiosis.</title>
        <authorList>
            <consortium name="DOE Joint Genome Institute"/>
            <person name="Tisserant E."/>
            <person name="Malbreil M."/>
            <person name="Kuo A."/>
            <person name="Kohler A."/>
            <person name="Symeonidi A."/>
            <person name="Balestrini R."/>
            <person name="Charron P."/>
            <person name="Duensing N."/>
            <person name="Frei-dit-Frey N."/>
            <person name="Gianinazzi-Pearson V."/>
            <person name="Gilbert B."/>
            <person name="Handa Y."/>
            <person name="Hijri M."/>
            <person name="Kaul R."/>
            <person name="Kawaguchi M."/>
            <person name="Krajinski F."/>
            <person name="Lammers P."/>
            <person name="Lapierre D."/>
            <person name="Masclaux F.G."/>
            <person name="Murat C."/>
            <person name="Morin E."/>
            <person name="Ndikumana S."/>
            <person name="Pagni M."/>
            <person name="Petitpierre D."/>
            <person name="Requena N."/>
            <person name="Rosikiewicz P."/>
            <person name="Riley R."/>
            <person name="Saito K."/>
            <person name="San Clemente H."/>
            <person name="Shapiro H."/>
            <person name="van Tuinen D."/>
            <person name="Becard G."/>
            <person name="Bonfante P."/>
            <person name="Paszkowski U."/>
            <person name="Shachar-Hill Y."/>
            <person name="Young J.P."/>
            <person name="Sanders I.R."/>
            <person name="Henrissat B."/>
            <person name="Rensing S.A."/>
            <person name="Grigoriev I.V."/>
            <person name="Corradi N."/>
            <person name="Roux C."/>
            <person name="Martin F."/>
        </authorList>
    </citation>
    <scope>NUCLEOTIDE SEQUENCE</scope>
    <source>
        <strain evidence="1">DAOM 197198</strain>
    </source>
</reference>
<sequence>MSEFTYFGQILGAELVKIIVLLDRYFCYMYLFIQVQIASNVRMYFHGGV</sequence>
<dbReference type="AlphaFoldDB" id="U9SVV8"/>